<sequence length="161" mass="18417">MNISYQNTRALGIGEKVLPTDFCYIESTAGDRAPYLSYVDEPEVGHIVNGEEFYEYRRSLQSDPYEAMHAELGLVTDVAKEAFKIVCENIRLMDTKQQDYGSGNISAFGEFGVLVRLNDKMERLKNLNKMPSVKNESIEDTYQDIANYAVIALMIRRNLWK</sequence>
<organism evidence="2">
    <name type="scientific">uncultured Caudovirales phage</name>
    <dbReference type="NCBI Taxonomy" id="2100421"/>
    <lineage>
        <taxon>Viruses</taxon>
        <taxon>Duplodnaviria</taxon>
        <taxon>Heunggongvirae</taxon>
        <taxon>Uroviricota</taxon>
        <taxon>Caudoviricetes</taxon>
        <taxon>Peduoviridae</taxon>
        <taxon>Maltschvirus</taxon>
        <taxon>Maltschvirus maltsch</taxon>
    </lineage>
</organism>
<gene>
    <name evidence="2" type="ORF">UFOVP574_27</name>
</gene>
<evidence type="ECO:0000259" key="1">
    <source>
        <dbReference type="Pfam" id="PF07659"/>
    </source>
</evidence>
<name>A0A6J5N0J2_9CAUD</name>
<dbReference type="Pfam" id="PF07659">
    <property type="entry name" value="DUF1599"/>
    <property type="match status" value="1"/>
</dbReference>
<dbReference type="InterPro" id="IPR011630">
    <property type="entry name" value="DUF1599"/>
</dbReference>
<reference evidence="2" key="1">
    <citation type="submission" date="2020-04" db="EMBL/GenBank/DDBJ databases">
        <authorList>
            <person name="Chiriac C."/>
            <person name="Salcher M."/>
            <person name="Ghai R."/>
            <person name="Kavagutti S V."/>
        </authorList>
    </citation>
    <scope>NUCLEOTIDE SEQUENCE</scope>
</reference>
<proteinExistence type="predicted"/>
<evidence type="ECO:0000313" key="2">
    <source>
        <dbReference type="EMBL" id="CAB4150770.1"/>
    </source>
</evidence>
<feature type="domain" description="Nucleotide modification associated" evidence="1">
    <location>
        <begin position="96"/>
        <end position="154"/>
    </location>
</feature>
<protein>
    <submittedName>
        <fullName evidence="2">Clostridium phage phiCTP1, Gp74</fullName>
    </submittedName>
</protein>
<accession>A0A6J5N0J2</accession>
<dbReference type="EMBL" id="LR796549">
    <property type="protein sequence ID" value="CAB4150770.1"/>
    <property type="molecule type" value="Genomic_DNA"/>
</dbReference>